<feature type="transmembrane region" description="Helical" evidence="1">
    <location>
        <begin position="12"/>
        <end position="32"/>
    </location>
</feature>
<reference evidence="2 3" key="1">
    <citation type="submission" date="2016-10" db="EMBL/GenBank/DDBJ databases">
        <authorList>
            <person name="de Groot N.N."/>
        </authorList>
    </citation>
    <scope>NUCLEOTIDE SEQUENCE [LARGE SCALE GENOMIC DNA]</scope>
    <source>
        <strain evidence="2 3">DSM 5885</strain>
    </source>
</reference>
<evidence type="ECO:0000313" key="3">
    <source>
        <dbReference type="Proteomes" id="UP000198607"/>
    </source>
</evidence>
<organism evidence="2 3">
    <name type="scientific">Propionivibrio dicarboxylicus</name>
    <dbReference type="NCBI Taxonomy" id="83767"/>
    <lineage>
        <taxon>Bacteria</taxon>
        <taxon>Pseudomonadati</taxon>
        <taxon>Pseudomonadota</taxon>
        <taxon>Betaproteobacteria</taxon>
        <taxon>Rhodocyclales</taxon>
        <taxon>Rhodocyclaceae</taxon>
        <taxon>Propionivibrio</taxon>
    </lineage>
</organism>
<feature type="transmembrane region" description="Helical" evidence="1">
    <location>
        <begin position="127"/>
        <end position="148"/>
    </location>
</feature>
<sequence length="370" mass="38892">MPDAKPRRDLPPLARLPLAALAVVTLVGGVLSGLARLGWTMPTWAVAAVGVHGALMISAFFGAVISLERAVALGRRWAYQAPLAAGLAGIALLAGAPTGVSAGLAVYAAVVMVAANILVIRQLTATFTLVLGGGALCWLAGNLVWLATEMPAAATPWWFAFLVLTIAGERLELSRFIPTPRPAQRVFTLIVVAIAAGCAVSLLDEGLGLALFAAALLALSLWLLRYDIAWRNARMTGLPRFIALCLLSGYVWLAVAGGLGLAGGFSPGHPWRDATLHALGLGFVFSMVFGHAPIILPAVARLKIPYRPLLYLPLIALHATLLLRVGGGLADDFELRRCGAMANAIVLVLFFLVLIVSALWKPAEGRQAAR</sequence>
<feature type="transmembrane region" description="Helical" evidence="1">
    <location>
        <begin position="241"/>
        <end position="262"/>
    </location>
</feature>
<proteinExistence type="predicted"/>
<name>A0A1G8GPL6_9RHOO</name>
<keyword evidence="3" id="KW-1185">Reference proteome</keyword>
<evidence type="ECO:0000256" key="1">
    <source>
        <dbReference type="SAM" id="Phobius"/>
    </source>
</evidence>
<evidence type="ECO:0000313" key="2">
    <source>
        <dbReference type="EMBL" id="SDH96334.1"/>
    </source>
</evidence>
<dbReference type="Proteomes" id="UP000198607">
    <property type="component" value="Unassembled WGS sequence"/>
</dbReference>
<protein>
    <submittedName>
        <fullName evidence="2">Uncharacterized protein</fullName>
    </submittedName>
</protein>
<feature type="transmembrane region" description="Helical" evidence="1">
    <location>
        <begin position="274"/>
        <end position="296"/>
    </location>
</feature>
<feature type="transmembrane region" description="Helical" evidence="1">
    <location>
        <begin position="185"/>
        <end position="203"/>
    </location>
</feature>
<keyword evidence="1" id="KW-0812">Transmembrane</keyword>
<dbReference type="RefSeq" id="WP_091938342.1">
    <property type="nucleotide sequence ID" value="NZ_FNCY01000011.1"/>
</dbReference>
<gene>
    <name evidence="2" type="ORF">SAMN05660652_02599</name>
</gene>
<feature type="transmembrane region" description="Helical" evidence="1">
    <location>
        <begin position="102"/>
        <end position="120"/>
    </location>
</feature>
<dbReference type="EMBL" id="FNCY01000011">
    <property type="protein sequence ID" value="SDH96334.1"/>
    <property type="molecule type" value="Genomic_DNA"/>
</dbReference>
<feature type="transmembrane region" description="Helical" evidence="1">
    <location>
        <begin position="154"/>
        <end position="173"/>
    </location>
</feature>
<keyword evidence="1" id="KW-0472">Membrane</keyword>
<feature type="transmembrane region" description="Helical" evidence="1">
    <location>
        <begin position="44"/>
        <end position="65"/>
    </location>
</feature>
<keyword evidence="1" id="KW-1133">Transmembrane helix</keyword>
<feature type="transmembrane region" description="Helical" evidence="1">
    <location>
        <begin position="308"/>
        <end position="327"/>
    </location>
</feature>
<feature type="transmembrane region" description="Helical" evidence="1">
    <location>
        <begin position="339"/>
        <end position="360"/>
    </location>
</feature>
<dbReference type="AlphaFoldDB" id="A0A1G8GPL6"/>
<feature type="transmembrane region" description="Helical" evidence="1">
    <location>
        <begin position="209"/>
        <end position="229"/>
    </location>
</feature>
<feature type="transmembrane region" description="Helical" evidence="1">
    <location>
        <begin position="77"/>
        <end position="96"/>
    </location>
</feature>
<dbReference type="STRING" id="83767.SAMN05660652_02599"/>
<accession>A0A1G8GPL6</accession>
<dbReference type="OrthoDB" id="9811974at2"/>